<dbReference type="EMBL" id="WMLF01000291">
    <property type="protein sequence ID" value="MBB1245491.1"/>
    <property type="molecule type" value="Genomic_DNA"/>
</dbReference>
<keyword evidence="3" id="KW-1185">Reference proteome</keyword>
<reference evidence="3" key="1">
    <citation type="journal article" date="2020" name="Syst. Appl. Microbiol.">
        <title>Streptomyces alkaliterrae sp. nov., isolated from an alkaline soil, and emended descriptions of Streptomyces alkaliphilus, Streptomyces calidiresistens and Streptomyces durbertensis.</title>
        <authorList>
            <person name="Swiecimska M."/>
            <person name="Golinska P."/>
            <person name="Nouioui I."/>
            <person name="Wypij M."/>
            <person name="Rai M."/>
            <person name="Sangal V."/>
            <person name="Goodfellow M."/>
        </authorList>
    </citation>
    <scope>NUCLEOTIDE SEQUENCE [LARGE SCALE GENOMIC DNA]</scope>
    <source>
        <strain evidence="3">DSM 104538</strain>
    </source>
</reference>
<comment type="caution">
    <text evidence="2">The sequence shown here is derived from an EMBL/GenBank/DDBJ whole genome shotgun (WGS) entry which is preliminary data.</text>
</comment>
<evidence type="ECO:0008006" key="4">
    <source>
        <dbReference type="Google" id="ProtNLM"/>
    </source>
</evidence>
<accession>A0ABR6EJH3</accession>
<feature type="transmembrane region" description="Helical" evidence="1">
    <location>
        <begin position="9"/>
        <end position="28"/>
    </location>
</feature>
<proteinExistence type="predicted"/>
<feature type="transmembrane region" description="Helical" evidence="1">
    <location>
        <begin position="40"/>
        <end position="62"/>
    </location>
</feature>
<keyword evidence="1" id="KW-1133">Transmembrane helix</keyword>
<dbReference type="RefSeq" id="WP_182856794.1">
    <property type="nucleotide sequence ID" value="NZ_WMLF01000291.1"/>
</dbReference>
<feature type="transmembrane region" description="Helical" evidence="1">
    <location>
        <begin position="83"/>
        <end position="105"/>
    </location>
</feature>
<keyword evidence="1" id="KW-0472">Membrane</keyword>
<dbReference type="Proteomes" id="UP000766698">
    <property type="component" value="Unassembled WGS sequence"/>
</dbReference>
<gene>
    <name evidence="2" type="ORF">GL263_18260</name>
</gene>
<protein>
    <recommendedName>
        <fullName evidence="4">Integral membrane protein</fullName>
    </recommendedName>
</protein>
<name>A0ABR6EJH3_9ACTN</name>
<evidence type="ECO:0000313" key="2">
    <source>
        <dbReference type="EMBL" id="MBB1245491.1"/>
    </source>
</evidence>
<feature type="transmembrane region" description="Helical" evidence="1">
    <location>
        <begin position="111"/>
        <end position="134"/>
    </location>
</feature>
<sequence length="142" mass="15456">MAFEEKRTWAFALVTLAGYLVYLAVVLGRAEGGPVHEAPYVAAMLWTIGAMVVVTVLAHLVIVAGSGDERDLTDQRDREIERFGSHVGQGMLVLGAVGALVLTMLEVAHFWIANALFLGFVLTALLESVAKLVAYRRGFQPW</sequence>
<keyword evidence="1" id="KW-0812">Transmembrane</keyword>
<evidence type="ECO:0000313" key="3">
    <source>
        <dbReference type="Proteomes" id="UP000766698"/>
    </source>
</evidence>
<evidence type="ECO:0000256" key="1">
    <source>
        <dbReference type="SAM" id="Phobius"/>
    </source>
</evidence>
<organism evidence="2 3">
    <name type="scientific">Streptomyces durbertensis</name>
    <dbReference type="NCBI Taxonomy" id="2448886"/>
    <lineage>
        <taxon>Bacteria</taxon>
        <taxon>Bacillati</taxon>
        <taxon>Actinomycetota</taxon>
        <taxon>Actinomycetes</taxon>
        <taxon>Kitasatosporales</taxon>
        <taxon>Streptomycetaceae</taxon>
        <taxon>Streptomyces</taxon>
    </lineage>
</organism>